<proteinExistence type="inferred from homology"/>
<dbReference type="SMART" id="SM00228">
    <property type="entry name" value="PDZ"/>
    <property type="match status" value="1"/>
</dbReference>
<dbReference type="Gene3D" id="2.30.42.10">
    <property type="match status" value="1"/>
</dbReference>
<comment type="caution">
    <text evidence="5">The sequence shown here is derived from an EMBL/GenBank/DDBJ whole genome shotgun (WGS) entry which is preliminary data.</text>
</comment>
<sequence length="556" mass="60513">MKKFIVTCLSITLFLGVVKAQKVKLPQLQATLQKGIKSAYFPSVRMWGYDTTARQQMSAQFSGVVVTADGYILTAAHVTIPGKTYKVMFADGKEAIAVALGKIELAADRTIPDVALMKIVTRGSWPFAPMANSSTIKINEPCLSIAYPESLNQSKPTIRYGRIRAIKNDRGFIESTCKMEPGDSGGPLFDYMGRVIGIHSAINTDEDTNYEIPVDLYHKYWNALQKQQVYTEFPTDTQAIAHDNIKNLLTEPGMANIQPTSAVLIKKYKLDRLVVNITSTADSANTPVLGTIVKANGSTTYIVSKSSIVGNDPKIITSGNKTSDARVIARDRQTDLVLLKTSTNFKDAITIAQNDQSGANLGSLLINPVSDKEGLISITSGLDVSLTRFWSLGYLGAAVGYSAVPPTFTFVQPNSPAAKAGLLVDDEVLSVNNVAMKKIEDFGEVTQQYWPGDTVNFKILRSGKQESKTVTLGNKRQTAGKHPAELFKGGKSVRRDGFEKVITHDAALLPTQCGGPVFNIDGKFVGINIARFSRTTSLVLPAQVIYNFILNNLKNQ</sequence>
<dbReference type="RefSeq" id="WP_232178688.1">
    <property type="nucleotide sequence ID" value="NZ_JAJPWV010000005.1"/>
</dbReference>
<evidence type="ECO:0000259" key="4">
    <source>
        <dbReference type="SMART" id="SM00228"/>
    </source>
</evidence>
<evidence type="ECO:0000313" key="6">
    <source>
        <dbReference type="Proteomes" id="UP001199919"/>
    </source>
</evidence>
<name>A0ABS8U4U7_9SPHI</name>
<comment type="similarity">
    <text evidence="1">Belongs to the peptidase S1C family.</text>
</comment>
<dbReference type="InterPro" id="IPR051201">
    <property type="entry name" value="Chloro_Bact_Ser_Proteases"/>
</dbReference>
<dbReference type="InterPro" id="IPR036034">
    <property type="entry name" value="PDZ_sf"/>
</dbReference>
<keyword evidence="2" id="KW-0645">Protease</keyword>
<dbReference type="Pfam" id="PF13180">
    <property type="entry name" value="PDZ_2"/>
    <property type="match status" value="1"/>
</dbReference>
<protein>
    <submittedName>
        <fullName evidence="5">Trypsin-like peptidase domain-containing protein</fullName>
    </submittedName>
</protein>
<keyword evidence="3" id="KW-0378">Hydrolase</keyword>
<evidence type="ECO:0000256" key="2">
    <source>
        <dbReference type="ARBA" id="ARBA00022670"/>
    </source>
</evidence>
<evidence type="ECO:0000313" key="5">
    <source>
        <dbReference type="EMBL" id="MCD8742129.1"/>
    </source>
</evidence>
<evidence type="ECO:0000256" key="1">
    <source>
        <dbReference type="ARBA" id="ARBA00010541"/>
    </source>
</evidence>
<dbReference type="Gene3D" id="2.40.10.120">
    <property type="match status" value="1"/>
</dbReference>
<dbReference type="EMBL" id="JAJPWV010000005">
    <property type="protein sequence ID" value="MCD8742129.1"/>
    <property type="molecule type" value="Genomic_DNA"/>
</dbReference>
<evidence type="ECO:0000256" key="3">
    <source>
        <dbReference type="ARBA" id="ARBA00022801"/>
    </source>
</evidence>
<dbReference type="InterPro" id="IPR001478">
    <property type="entry name" value="PDZ"/>
</dbReference>
<dbReference type="Gene3D" id="2.40.10.10">
    <property type="entry name" value="Trypsin-like serine proteases"/>
    <property type="match status" value="1"/>
</dbReference>
<feature type="domain" description="PDZ" evidence="4">
    <location>
        <begin position="393"/>
        <end position="463"/>
    </location>
</feature>
<dbReference type="Proteomes" id="UP001199919">
    <property type="component" value="Unassembled WGS sequence"/>
</dbReference>
<organism evidence="5 6">
    <name type="scientific">Mucilaginibacter roseus</name>
    <dbReference type="NCBI Taxonomy" id="1528868"/>
    <lineage>
        <taxon>Bacteria</taxon>
        <taxon>Pseudomonadati</taxon>
        <taxon>Bacteroidota</taxon>
        <taxon>Sphingobacteriia</taxon>
        <taxon>Sphingobacteriales</taxon>
        <taxon>Sphingobacteriaceae</taxon>
        <taxon>Mucilaginibacter</taxon>
    </lineage>
</organism>
<dbReference type="PANTHER" id="PTHR43343">
    <property type="entry name" value="PEPTIDASE S12"/>
    <property type="match status" value="1"/>
</dbReference>
<dbReference type="Pfam" id="PF13365">
    <property type="entry name" value="Trypsin_2"/>
    <property type="match status" value="1"/>
</dbReference>
<keyword evidence="6" id="KW-1185">Reference proteome</keyword>
<accession>A0ABS8U4U7</accession>
<dbReference type="PANTHER" id="PTHR43343:SF3">
    <property type="entry name" value="PROTEASE DO-LIKE 8, CHLOROPLASTIC"/>
    <property type="match status" value="1"/>
</dbReference>
<gene>
    <name evidence="5" type="ORF">LT679_16075</name>
</gene>
<reference evidence="5 6" key="1">
    <citation type="submission" date="2021-12" db="EMBL/GenBank/DDBJ databases">
        <title>Mucilaginibacter roseus genome.</title>
        <authorList>
            <person name="Ferreira J.R."/>
            <person name="Newman J.D."/>
        </authorList>
    </citation>
    <scope>NUCLEOTIDE SEQUENCE [LARGE SCALE GENOMIC DNA]</scope>
    <source>
        <strain evidence="5 6">LMG 28454</strain>
    </source>
</reference>
<dbReference type="InterPro" id="IPR009003">
    <property type="entry name" value="Peptidase_S1_PA"/>
</dbReference>
<dbReference type="CDD" id="cd06779">
    <property type="entry name" value="cpPDZ_Deg_HtrA-like"/>
    <property type="match status" value="1"/>
</dbReference>
<dbReference type="SUPFAM" id="SSF50156">
    <property type="entry name" value="PDZ domain-like"/>
    <property type="match status" value="1"/>
</dbReference>
<dbReference type="SUPFAM" id="SSF50494">
    <property type="entry name" value="Trypsin-like serine proteases"/>
    <property type="match status" value="2"/>
</dbReference>
<dbReference type="InterPro" id="IPR043504">
    <property type="entry name" value="Peptidase_S1_PA_chymotrypsin"/>
</dbReference>